<dbReference type="RefSeq" id="WP_359269936.1">
    <property type="nucleotide sequence ID" value="NZ_JBEZNA010000011.1"/>
</dbReference>
<dbReference type="EMBL" id="JBEZNA010000011">
    <property type="protein sequence ID" value="MEU9577072.1"/>
    <property type="molecule type" value="Genomic_DNA"/>
</dbReference>
<name>A0ABV3ELK0_9ACTN</name>
<sequence length="223" mass="23071">MPTTPPRPRPPFLRWAPCLLALLFAVVTWQVASRGPLARADERLGRALVERDGVSAFLADLGNVEVALPVLAAAACHAAWRARGAGAPRWWTALAVAAGAAAAVPLVVAPLQALIARPGPPPMAPDTGFYPSGHTATAVVFYGVAVLLLLPWLRRRAARLVAAGVCVVLVAATAVGLVRHGYHWPLDVLGSLAAGAAALATPAALRTRAARQGPSGRQNPSAR</sequence>
<feature type="transmembrane region" description="Helical" evidence="1">
    <location>
        <begin position="160"/>
        <end position="182"/>
    </location>
</feature>
<keyword evidence="1" id="KW-0812">Transmembrane</keyword>
<evidence type="ECO:0000259" key="2">
    <source>
        <dbReference type="SMART" id="SM00014"/>
    </source>
</evidence>
<dbReference type="Pfam" id="PF01569">
    <property type="entry name" value="PAP2"/>
    <property type="match status" value="1"/>
</dbReference>
<keyword evidence="1" id="KW-0472">Membrane</keyword>
<evidence type="ECO:0000313" key="3">
    <source>
        <dbReference type="EMBL" id="MEU9577072.1"/>
    </source>
</evidence>
<protein>
    <submittedName>
        <fullName evidence="3">Phosphatase PAP2 family protein</fullName>
    </submittedName>
</protein>
<dbReference type="InterPro" id="IPR000326">
    <property type="entry name" value="PAP2/HPO"/>
</dbReference>
<keyword evidence="4" id="KW-1185">Reference proteome</keyword>
<keyword evidence="1" id="KW-1133">Transmembrane helix</keyword>
<reference evidence="3 4" key="1">
    <citation type="submission" date="2024-06" db="EMBL/GenBank/DDBJ databases">
        <title>The Natural Products Discovery Center: Release of the First 8490 Sequenced Strains for Exploring Actinobacteria Biosynthetic Diversity.</title>
        <authorList>
            <person name="Kalkreuter E."/>
            <person name="Kautsar S.A."/>
            <person name="Yang D."/>
            <person name="Bader C.D."/>
            <person name="Teijaro C.N."/>
            <person name="Fluegel L."/>
            <person name="Davis C.M."/>
            <person name="Simpson J.R."/>
            <person name="Lauterbach L."/>
            <person name="Steele A.D."/>
            <person name="Gui C."/>
            <person name="Meng S."/>
            <person name="Li G."/>
            <person name="Viehrig K."/>
            <person name="Ye F."/>
            <person name="Su P."/>
            <person name="Kiefer A.F."/>
            <person name="Nichols A."/>
            <person name="Cepeda A.J."/>
            <person name="Yan W."/>
            <person name="Fan B."/>
            <person name="Jiang Y."/>
            <person name="Adhikari A."/>
            <person name="Zheng C.-J."/>
            <person name="Schuster L."/>
            <person name="Cowan T.M."/>
            <person name="Smanski M.J."/>
            <person name="Chevrette M.G."/>
            <person name="De Carvalho L.P.S."/>
            <person name="Shen B."/>
        </authorList>
    </citation>
    <scope>NUCLEOTIDE SEQUENCE [LARGE SCALE GENOMIC DNA]</scope>
    <source>
        <strain evidence="3 4">NPDC048117</strain>
    </source>
</reference>
<dbReference type="Gene3D" id="1.20.144.10">
    <property type="entry name" value="Phosphatidic acid phosphatase type 2/haloperoxidase"/>
    <property type="match status" value="1"/>
</dbReference>
<feature type="transmembrane region" description="Helical" evidence="1">
    <location>
        <begin position="92"/>
        <end position="115"/>
    </location>
</feature>
<evidence type="ECO:0000256" key="1">
    <source>
        <dbReference type="SAM" id="Phobius"/>
    </source>
</evidence>
<organism evidence="3 4">
    <name type="scientific">Streptomyces chilikensis</name>
    <dbReference type="NCBI Taxonomy" id="1194079"/>
    <lineage>
        <taxon>Bacteria</taxon>
        <taxon>Bacillati</taxon>
        <taxon>Actinomycetota</taxon>
        <taxon>Actinomycetes</taxon>
        <taxon>Kitasatosporales</taxon>
        <taxon>Streptomycetaceae</taxon>
        <taxon>Streptomyces</taxon>
    </lineage>
</organism>
<proteinExistence type="predicted"/>
<dbReference type="SUPFAM" id="SSF48317">
    <property type="entry name" value="Acid phosphatase/Vanadium-dependent haloperoxidase"/>
    <property type="match status" value="1"/>
</dbReference>
<gene>
    <name evidence="3" type="ORF">AB0D95_07375</name>
</gene>
<accession>A0ABV3ELK0</accession>
<dbReference type="InterPro" id="IPR036938">
    <property type="entry name" value="PAP2/HPO_sf"/>
</dbReference>
<feature type="domain" description="Phosphatidic acid phosphatase type 2/haloperoxidase" evidence="2">
    <location>
        <begin position="92"/>
        <end position="203"/>
    </location>
</feature>
<feature type="transmembrane region" description="Helical" evidence="1">
    <location>
        <begin position="188"/>
        <end position="205"/>
    </location>
</feature>
<feature type="transmembrane region" description="Helical" evidence="1">
    <location>
        <begin position="135"/>
        <end position="153"/>
    </location>
</feature>
<dbReference type="Proteomes" id="UP001551584">
    <property type="component" value="Unassembled WGS sequence"/>
</dbReference>
<dbReference type="SMART" id="SM00014">
    <property type="entry name" value="acidPPc"/>
    <property type="match status" value="1"/>
</dbReference>
<comment type="caution">
    <text evidence="3">The sequence shown here is derived from an EMBL/GenBank/DDBJ whole genome shotgun (WGS) entry which is preliminary data.</text>
</comment>
<evidence type="ECO:0000313" key="4">
    <source>
        <dbReference type="Proteomes" id="UP001551584"/>
    </source>
</evidence>